<sequence length="459" mass="50308">MPHRARRSPPKPGVVDSRWKNVLVLGGSYGGARAARVLAEGLPPGYRVLLIERQSHFNHLYVFPRYIVVPHHEHKAFIPYADLNPPAPPAAKPKPKPALYPEGDDFYYSADMHFPPSRSAKPTGPHLVLHATVKEITRESVTLNREFPEHELGTQVPYAFLIYALGSVMPKPLLMPPDALYKLGGVAWMIDQGSRIRRAKHVVVVGGGALGIQYASDIKDHYPQAEVTLIHSRAHLLPRFDPAMHPLIKSHLHKLGVDVILGDRLLDPTIQNGRVHTLKGREIECDHLILCTGQQPNTALLAGAFADALNPLTGHATVLRTMQLCPYDLPSLSSTSDPCPLTSPPTRLPPPRRTPWPNLFAIGDAADAFGAIKAGHTAHYQAETAARNVLLLIAHSLGQRLTEDLEEYTPGAAAIKLTVGVRQAIVQKGEGIEEVECGEDLDAEVMWKAMGADATHMWE</sequence>
<dbReference type="InterPro" id="IPR036188">
    <property type="entry name" value="FAD/NAD-bd_sf"/>
</dbReference>
<dbReference type="Proteomes" id="UP000076738">
    <property type="component" value="Unassembled WGS sequence"/>
</dbReference>
<evidence type="ECO:0000313" key="2">
    <source>
        <dbReference type="EMBL" id="KZP00058.1"/>
    </source>
</evidence>
<dbReference type="GO" id="GO:0005737">
    <property type="term" value="C:cytoplasm"/>
    <property type="evidence" value="ECO:0007669"/>
    <property type="project" value="TreeGrafter"/>
</dbReference>
<accession>A0A167QLY4</accession>
<protein>
    <submittedName>
        <fullName evidence="2">FAD/NAD(P)-binding domain-containing protein</fullName>
    </submittedName>
</protein>
<proteinExistence type="predicted"/>
<dbReference type="GO" id="GO:0004174">
    <property type="term" value="F:electron-transferring-flavoprotein dehydrogenase activity"/>
    <property type="evidence" value="ECO:0007669"/>
    <property type="project" value="TreeGrafter"/>
</dbReference>
<dbReference type="Gene3D" id="3.50.50.60">
    <property type="entry name" value="FAD/NAD(P)-binding domain"/>
    <property type="match status" value="3"/>
</dbReference>
<name>A0A167QLY4_CALVF</name>
<reference evidence="2 3" key="1">
    <citation type="journal article" date="2016" name="Mol. Biol. Evol.">
        <title>Comparative Genomics of Early-Diverging Mushroom-Forming Fungi Provides Insights into the Origins of Lignocellulose Decay Capabilities.</title>
        <authorList>
            <person name="Nagy L.G."/>
            <person name="Riley R."/>
            <person name="Tritt A."/>
            <person name="Adam C."/>
            <person name="Daum C."/>
            <person name="Floudas D."/>
            <person name="Sun H."/>
            <person name="Yadav J.S."/>
            <person name="Pangilinan J."/>
            <person name="Larsson K.H."/>
            <person name="Matsuura K."/>
            <person name="Barry K."/>
            <person name="Labutti K."/>
            <person name="Kuo R."/>
            <person name="Ohm R.A."/>
            <person name="Bhattacharya S.S."/>
            <person name="Shirouzu T."/>
            <person name="Yoshinaga Y."/>
            <person name="Martin F.M."/>
            <person name="Grigoriev I.V."/>
            <person name="Hibbett D.S."/>
        </authorList>
    </citation>
    <scope>NUCLEOTIDE SEQUENCE [LARGE SCALE GENOMIC DNA]</scope>
    <source>
        <strain evidence="2 3">TUFC12733</strain>
    </source>
</reference>
<dbReference type="OrthoDB" id="202203at2759"/>
<organism evidence="2 3">
    <name type="scientific">Calocera viscosa (strain TUFC12733)</name>
    <dbReference type="NCBI Taxonomy" id="1330018"/>
    <lineage>
        <taxon>Eukaryota</taxon>
        <taxon>Fungi</taxon>
        <taxon>Dikarya</taxon>
        <taxon>Basidiomycota</taxon>
        <taxon>Agaricomycotina</taxon>
        <taxon>Dacrymycetes</taxon>
        <taxon>Dacrymycetales</taxon>
        <taxon>Dacrymycetaceae</taxon>
        <taxon>Calocera</taxon>
    </lineage>
</organism>
<dbReference type="PRINTS" id="PR00368">
    <property type="entry name" value="FADPNR"/>
</dbReference>
<dbReference type="PANTHER" id="PTHR43735">
    <property type="entry name" value="APOPTOSIS-INDUCING FACTOR 1"/>
    <property type="match status" value="1"/>
</dbReference>
<dbReference type="Pfam" id="PF07992">
    <property type="entry name" value="Pyr_redox_2"/>
    <property type="match status" value="1"/>
</dbReference>
<dbReference type="SUPFAM" id="SSF51905">
    <property type="entry name" value="FAD/NAD(P)-binding domain"/>
    <property type="match status" value="1"/>
</dbReference>
<dbReference type="GO" id="GO:0050660">
    <property type="term" value="F:flavin adenine dinucleotide binding"/>
    <property type="evidence" value="ECO:0007669"/>
    <property type="project" value="TreeGrafter"/>
</dbReference>
<dbReference type="PRINTS" id="PR00411">
    <property type="entry name" value="PNDRDTASEI"/>
</dbReference>
<dbReference type="Gene3D" id="3.50.50.100">
    <property type="match status" value="1"/>
</dbReference>
<dbReference type="STRING" id="1330018.A0A167QLY4"/>
<dbReference type="InterPro" id="IPR023753">
    <property type="entry name" value="FAD/NAD-binding_dom"/>
</dbReference>
<feature type="domain" description="FAD/NAD(P)-binding" evidence="1">
    <location>
        <begin position="21"/>
        <end position="301"/>
    </location>
</feature>
<gene>
    <name evidence="2" type="ORF">CALVIDRAFT_560667</name>
</gene>
<dbReference type="PANTHER" id="PTHR43735:SF2">
    <property type="entry name" value="FE-REGULATED PROTEIN 8"/>
    <property type="match status" value="1"/>
</dbReference>
<dbReference type="AlphaFoldDB" id="A0A167QLY4"/>
<evidence type="ECO:0000313" key="3">
    <source>
        <dbReference type="Proteomes" id="UP000076738"/>
    </source>
</evidence>
<evidence type="ECO:0000259" key="1">
    <source>
        <dbReference type="Pfam" id="PF07992"/>
    </source>
</evidence>
<keyword evidence="3" id="KW-1185">Reference proteome</keyword>
<dbReference type="EMBL" id="KV417270">
    <property type="protein sequence ID" value="KZP00058.1"/>
    <property type="molecule type" value="Genomic_DNA"/>
</dbReference>